<dbReference type="AlphaFoldDB" id="A0A6A2XEW7"/>
<dbReference type="InterPro" id="IPR029058">
    <property type="entry name" value="AB_hydrolase_fold"/>
</dbReference>
<dbReference type="PANTHER" id="PTHR43139">
    <property type="entry name" value="SI:DKEY-122A22.2"/>
    <property type="match status" value="1"/>
</dbReference>
<reference evidence="1" key="1">
    <citation type="submission" date="2019-09" db="EMBL/GenBank/DDBJ databases">
        <title>Draft genome information of white flower Hibiscus syriacus.</title>
        <authorList>
            <person name="Kim Y.-M."/>
        </authorList>
    </citation>
    <scope>NUCLEOTIDE SEQUENCE [LARGE SCALE GENOMIC DNA]</scope>
    <source>
        <strain evidence="1">YM2019G1</strain>
    </source>
</reference>
<dbReference type="PANTHER" id="PTHR43139:SF25">
    <property type="entry name" value="ALPHA_BETA-HYDROLASES SUPERFAMILY PROTEIN"/>
    <property type="match status" value="1"/>
</dbReference>
<accession>A0A6A2XEW7</accession>
<gene>
    <name evidence="1" type="ORF">F3Y22_tig00112530pilonHSYRG00193</name>
</gene>
<keyword evidence="2" id="KW-1185">Reference proteome</keyword>
<proteinExistence type="predicted"/>
<sequence>MVKCFSFTATRDSCFPYSFSNVSLRSSTTVLGDGTVMHVWVLKSHSQSKPTLALIHGFGVNAMWQWNDFVSPIISRFKVYVPDLLFFSGSYTTRPERSEQFQARCVIRVMEALGVVTAMNVVGISYGGFVDKDIEEGMFKVENVDEAVDILLAQKPDKLRELMKISFHKPTQRLPSCFLKDFIHVMCTEHYEERKELILVLHKDKIFRSSKHNPASGDYLGRTRPDIPFGVGIQIEKASGRECRTSDHKECRACRQCRETQRATQAFDIRPY</sequence>
<evidence type="ECO:0000313" key="2">
    <source>
        <dbReference type="Proteomes" id="UP000436088"/>
    </source>
</evidence>
<comment type="caution">
    <text evidence="1">The sequence shown here is derived from an EMBL/GenBank/DDBJ whole genome shotgun (WGS) entry which is preliminary data.</text>
</comment>
<dbReference type="EMBL" id="VEPZ02001607">
    <property type="protein sequence ID" value="KAE8665725.1"/>
    <property type="molecule type" value="Genomic_DNA"/>
</dbReference>
<dbReference type="Proteomes" id="UP000436088">
    <property type="component" value="Unassembled WGS sequence"/>
</dbReference>
<name>A0A6A2XEW7_HIBSY</name>
<protein>
    <submittedName>
        <fullName evidence="1">Alpha/beta-Hydrolases superfamily protein isoform 2</fullName>
    </submittedName>
</protein>
<dbReference type="Gene3D" id="3.40.50.1820">
    <property type="entry name" value="alpha/beta hydrolase"/>
    <property type="match status" value="1"/>
</dbReference>
<evidence type="ECO:0000313" key="1">
    <source>
        <dbReference type="EMBL" id="KAE8665725.1"/>
    </source>
</evidence>
<organism evidence="1 2">
    <name type="scientific">Hibiscus syriacus</name>
    <name type="common">Rose of Sharon</name>
    <dbReference type="NCBI Taxonomy" id="106335"/>
    <lineage>
        <taxon>Eukaryota</taxon>
        <taxon>Viridiplantae</taxon>
        <taxon>Streptophyta</taxon>
        <taxon>Embryophyta</taxon>
        <taxon>Tracheophyta</taxon>
        <taxon>Spermatophyta</taxon>
        <taxon>Magnoliopsida</taxon>
        <taxon>eudicotyledons</taxon>
        <taxon>Gunneridae</taxon>
        <taxon>Pentapetalae</taxon>
        <taxon>rosids</taxon>
        <taxon>malvids</taxon>
        <taxon>Malvales</taxon>
        <taxon>Malvaceae</taxon>
        <taxon>Malvoideae</taxon>
        <taxon>Hibiscus</taxon>
    </lineage>
</organism>
<dbReference type="SUPFAM" id="SSF53474">
    <property type="entry name" value="alpha/beta-Hydrolases"/>
    <property type="match status" value="1"/>
</dbReference>
<dbReference type="InterPro" id="IPR052370">
    <property type="entry name" value="Meta-cleavage_hydrolase"/>
</dbReference>
<dbReference type="GO" id="GO:0016787">
    <property type="term" value="F:hydrolase activity"/>
    <property type="evidence" value="ECO:0007669"/>
    <property type="project" value="UniProtKB-KW"/>
</dbReference>